<dbReference type="InterPro" id="IPR002078">
    <property type="entry name" value="Sigma_54_int"/>
</dbReference>
<evidence type="ECO:0000256" key="3">
    <source>
        <dbReference type="ARBA" id="ARBA00023015"/>
    </source>
</evidence>
<dbReference type="PROSITE" id="PS50045">
    <property type="entry name" value="SIGMA54_INTERACT_4"/>
    <property type="match status" value="1"/>
</dbReference>
<dbReference type="PANTHER" id="PTHR32071:SF57">
    <property type="entry name" value="C4-DICARBOXYLATE TRANSPORT TRANSCRIPTIONAL REGULATORY PROTEIN DCTD"/>
    <property type="match status" value="1"/>
</dbReference>
<dbReference type="HOGENOM" id="CLU_000445_8_1_9"/>
<dbReference type="AlphaFoldDB" id="Q9K633"/>
<keyword evidence="3" id="KW-0805">Transcription regulation</keyword>
<dbReference type="NCBIfam" id="TIGR00229">
    <property type="entry name" value="sensory_box"/>
    <property type="match status" value="1"/>
</dbReference>
<dbReference type="InterPro" id="IPR000014">
    <property type="entry name" value="PAS"/>
</dbReference>
<evidence type="ECO:0000256" key="4">
    <source>
        <dbReference type="ARBA" id="ARBA00023125"/>
    </source>
</evidence>
<dbReference type="InterPro" id="IPR002197">
    <property type="entry name" value="HTH_Fis"/>
</dbReference>
<dbReference type="RefSeq" id="WP_010900024.1">
    <property type="nucleotide sequence ID" value="NC_002570.2"/>
</dbReference>
<dbReference type="PRINTS" id="PR01590">
    <property type="entry name" value="HTHFIS"/>
</dbReference>
<evidence type="ECO:0000313" key="10">
    <source>
        <dbReference type="Proteomes" id="UP000001258"/>
    </source>
</evidence>
<dbReference type="InterPro" id="IPR025944">
    <property type="entry name" value="Sigma_54_int_dom_CS"/>
</dbReference>
<dbReference type="SUPFAM" id="SSF55785">
    <property type="entry name" value="PYP-like sensor domain (PAS domain)"/>
    <property type="match status" value="2"/>
</dbReference>
<dbReference type="PROSITE" id="PS00676">
    <property type="entry name" value="SIGMA54_INTERACT_2"/>
    <property type="match status" value="1"/>
</dbReference>
<keyword evidence="4" id="KW-0238">DNA-binding</keyword>
<dbReference type="InterPro" id="IPR027417">
    <property type="entry name" value="P-loop_NTPase"/>
</dbReference>
<dbReference type="InterPro" id="IPR035965">
    <property type="entry name" value="PAS-like_dom_sf"/>
</dbReference>
<keyword evidence="5" id="KW-0804">Transcription</keyword>
<dbReference type="Gene3D" id="3.30.450.20">
    <property type="entry name" value="PAS domain"/>
    <property type="match status" value="2"/>
</dbReference>
<keyword evidence="1" id="KW-0547">Nucleotide-binding</keyword>
<keyword evidence="10" id="KW-1185">Reference proteome</keyword>
<dbReference type="InterPro" id="IPR013767">
    <property type="entry name" value="PAS_fold"/>
</dbReference>
<gene>
    <name evidence="9" type="ordered locus">BH3899</name>
</gene>
<dbReference type="GO" id="GO:0043565">
    <property type="term" value="F:sequence-specific DNA binding"/>
    <property type="evidence" value="ECO:0007669"/>
    <property type="project" value="InterPro"/>
</dbReference>
<dbReference type="InterPro" id="IPR058031">
    <property type="entry name" value="AAA_lid_NorR"/>
</dbReference>
<dbReference type="PROSITE" id="PS00675">
    <property type="entry name" value="SIGMA54_INTERACT_1"/>
    <property type="match status" value="1"/>
</dbReference>
<dbReference type="InterPro" id="IPR025943">
    <property type="entry name" value="Sigma_54_int_dom_ATP-bd_2"/>
</dbReference>
<feature type="domain" description="PAS" evidence="8">
    <location>
        <begin position="113"/>
        <end position="164"/>
    </location>
</feature>
<sequence length="559" mass="62944">MLLPKDLKLEKVLDQLPVGVMVVADGVVTYCNEPVRKLLTMTSFHVIGRNVTELLDPTLLERIMPGAKVNITVKGKRLLVWKDQIMLSGDEVDLYLLTLEGETDEFLHVNDHQVELLEAMMEFAFDGLVMVDREGYITALSTDYASFLGVNQEEAIGKHVTEVIENTRMHIVAKSGKTEVAELQKIRGDYMIATRVPIIKNGQVTGAVGKVLFKNVGGFNSLYKRVNSMEKELKRYKGEMKELNKAAYQFSNIIGSSPLLVQAKKEAKKAAKSDSNVLLLGESGTGKELFAHSIHNESRRAFGSFVKVNCAAIPADLLESELFGYEEGSFTGAIKGGKKGKFEAADGGTIFLDEIGELPLHMQVKFLRVLQEKEVEKIGSSTGKSVDVRVIAATNRDLEKMVQAGEFRLDLYYRLNVMPITVPSLRDRKGDIPRLARYFLEKYRERMNMVARDIHPEAILALEQYEWPGNIRELENVIERAVNVAENEKMIRRCHLPEKITGVQFRSGVRPLEQVMEETEKEAILNALRVTNNNRTKAANLLQISRTSLYEKMKKHRLS</sequence>
<evidence type="ECO:0000313" key="9">
    <source>
        <dbReference type="EMBL" id="BAB07618.1"/>
    </source>
</evidence>
<dbReference type="STRING" id="272558.gene:10729812"/>
<evidence type="ECO:0000259" key="7">
    <source>
        <dbReference type="PROSITE" id="PS50045"/>
    </source>
</evidence>
<name>Q9K633_HALH5</name>
<dbReference type="GO" id="GO:0006355">
    <property type="term" value="P:regulation of DNA-templated transcription"/>
    <property type="evidence" value="ECO:0007669"/>
    <property type="project" value="InterPro"/>
</dbReference>
<keyword evidence="2" id="KW-0067">ATP-binding</keyword>
<dbReference type="eggNOG" id="COG3829">
    <property type="taxonomic scope" value="Bacteria"/>
</dbReference>
<dbReference type="InterPro" id="IPR009057">
    <property type="entry name" value="Homeodomain-like_sf"/>
</dbReference>
<dbReference type="PIR" id="C84137">
    <property type="entry name" value="C84137"/>
</dbReference>
<organism evidence="9 10">
    <name type="scientific">Halalkalibacterium halodurans (strain ATCC BAA-125 / DSM 18197 / FERM 7344 / JCM 9153 / C-125)</name>
    <name type="common">Bacillus halodurans</name>
    <dbReference type="NCBI Taxonomy" id="272558"/>
    <lineage>
        <taxon>Bacteria</taxon>
        <taxon>Bacillati</taxon>
        <taxon>Bacillota</taxon>
        <taxon>Bacilli</taxon>
        <taxon>Bacillales</taxon>
        <taxon>Bacillaceae</taxon>
        <taxon>Halalkalibacterium (ex Joshi et al. 2022)</taxon>
    </lineage>
</organism>
<evidence type="ECO:0000256" key="1">
    <source>
        <dbReference type="ARBA" id="ARBA00022741"/>
    </source>
</evidence>
<dbReference type="SUPFAM" id="SSF46689">
    <property type="entry name" value="Homeodomain-like"/>
    <property type="match status" value="1"/>
</dbReference>
<dbReference type="FunFam" id="3.40.50.300:FF:000006">
    <property type="entry name" value="DNA-binding transcriptional regulator NtrC"/>
    <property type="match status" value="1"/>
</dbReference>
<dbReference type="CDD" id="cd00009">
    <property type="entry name" value="AAA"/>
    <property type="match status" value="1"/>
</dbReference>
<dbReference type="Pfam" id="PF02954">
    <property type="entry name" value="HTH_8"/>
    <property type="match status" value="1"/>
</dbReference>
<dbReference type="InterPro" id="IPR025662">
    <property type="entry name" value="Sigma_54_int_dom_ATP-bd_1"/>
</dbReference>
<dbReference type="Pfam" id="PF00989">
    <property type="entry name" value="PAS"/>
    <property type="match status" value="2"/>
</dbReference>
<accession>Q9K633</accession>
<dbReference type="CDD" id="cd00130">
    <property type="entry name" value="PAS"/>
    <property type="match status" value="1"/>
</dbReference>
<dbReference type="Gene3D" id="1.10.8.60">
    <property type="match status" value="1"/>
</dbReference>
<dbReference type="GO" id="GO:0005524">
    <property type="term" value="F:ATP binding"/>
    <property type="evidence" value="ECO:0007669"/>
    <property type="project" value="UniProtKB-KW"/>
</dbReference>
<evidence type="ECO:0000256" key="6">
    <source>
        <dbReference type="SAM" id="Coils"/>
    </source>
</evidence>
<dbReference type="InterPro" id="IPR003593">
    <property type="entry name" value="AAA+_ATPase"/>
</dbReference>
<protein>
    <submittedName>
        <fullName evidence="9">Transcriptional regulator</fullName>
    </submittedName>
</protein>
<dbReference type="PANTHER" id="PTHR32071">
    <property type="entry name" value="TRANSCRIPTIONAL REGULATORY PROTEIN"/>
    <property type="match status" value="1"/>
</dbReference>
<evidence type="ECO:0000256" key="5">
    <source>
        <dbReference type="ARBA" id="ARBA00023163"/>
    </source>
</evidence>
<evidence type="ECO:0000259" key="8">
    <source>
        <dbReference type="PROSITE" id="PS50112"/>
    </source>
</evidence>
<evidence type="ECO:0000256" key="2">
    <source>
        <dbReference type="ARBA" id="ARBA00022840"/>
    </source>
</evidence>
<dbReference type="PROSITE" id="PS50112">
    <property type="entry name" value="PAS"/>
    <property type="match status" value="1"/>
</dbReference>
<dbReference type="Gene3D" id="1.10.10.60">
    <property type="entry name" value="Homeodomain-like"/>
    <property type="match status" value="1"/>
</dbReference>
<feature type="domain" description="Sigma-54 factor interaction" evidence="7">
    <location>
        <begin position="253"/>
        <end position="483"/>
    </location>
</feature>
<dbReference type="Pfam" id="PF25601">
    <property type="entry name" value="AAA_lid_14"/>
    <property type="match status" value="1"/>
</dbReference>
<reference evidence="9 10" key="1">
    <citation type="journal article" date="2000" name="Nucleic Acids Res.">
        <title>Complete genome sequence of the alkaliphilic bacterium Bacillus halodurans and genomic sequence comparison with Bacillus subtilis.</title>
        <authorList>
            <person name="Takami H."/>
            <person name="Nakasone K."/>
            <person name="Takaki Y."/>
            <person name="Maeno G."/>
            <person name="Sasaki R."/>
            <person name="Masui N."/>
            <person name="Fuji F."/>
            <person name="Hirama C."/>
            <person name="Nakamura Y."/>
            <person name="Ogasawara N."/>
            <person name="Kuhara S."/>
            <person name="Horikoshi K."/>
        </authorList>
    </citation>
    <scope>NUCLEOTIDE SEQUENCE [LARGE SCALE GENOMIC DNA]</scope>
    <source>
        <strain evidence="10">ATCC BAA-125 / DSM 18197 / FERM 7344 / JCM 9153 / C-125</strain>
    </source>
</reference>
<dbReference type="Proteomes" id="UP000001258">
    <property type="component" value="Chromosome"/>
</dbReference>
<keyword evidence="6" id="KW-0175">Coiled coil</keyword>
<dbReference type="KEGG" id="bha:BH3899"/>
<dbReference type="SMART" id="SM00382">
    <property type="entry name" value="AAA"/>
    <property type="match status" value="1"/>
</dbReference>
<dbReference type="EMBL" id="BA000004">
    <property type="protein sequence ID" value="BAB07618.1"/>
    <property type="molecule type" value="Genomic_DNA"/>
</dbReference>
<dbReference type="SMART" id="SM00091">
    <property type="entry name" value="PAS"/>
    <property type="match status" value="2"/>
</dbReference>
<feature type="coiled-coil region" evidence="6">
    <location>
        <begin position="219"/>
        <end position="246"/>
    </location>
</feature>
<dbReference type="DNASU" id="891056"/>
<dbReference type="Gene3D" id="3.40.50.300">
    <property type="entry name" value="P-loop containing nucleotide triphosphate hydrolases"/>
    <property type="match status" value="1"/>
</dbReference>
<dbReference type="SUPFAM" id="SSF52540">
    <property type="entry name" value="P-loop containing nucleoside triphosphate hydrolases"/>
    <property type="match status" value="1"/>
</dbReference>
<dbReference type="Pfam" id="PF00158">
    <property type="entry name" value="Sigma54_activat"/>
    <property type="match status" value="1"/>
</dbReference>
<dbReference type="PROSITE" id="PS00688">
    <property type="entry name" value="SIGMA54_INTERACT_3"/>
    <property type="match status" value="1"/>
</dbReference>
<proteinExistence type="predicted"/>